<protein>
    <recommendedName>
        <fullName evidence="5">Release factor glutamine methyltransferase</fullName>
        <shortName evidence="5">RF MTase</shortName>
        <ecNumber evidence="5">2.1.1.297</ecNumber>
    </recommendedName>
    <alternativeName>
        <fullName evidence="5">N5-glutamine methyltransferase PrmC</fullName>
    </alternativeName>
    <alternativeName>
        <fullName evidence="5">Protein-(glutamine-N5) MTase PrmC</fullName>
    </alternativeName>
    <alternativeName>
        <fullName evidence="5">Protein-glutamine N-methyltransferase PrmC</fullName>
    </alternativeName>
</protein>
<name>V2XKL0_9FIRM</name>
<comment type="function">
    <text evidence="5">Methylates the class 1 translation termination release factors RF1/PrfA and RF2/PrfB on the glutamine residue of the universally conserved GGQ motif.</text>
</comment>
<dbReference type="HOGENOM" id="CLU_018398_3_2_9"/>
<dbReference type="InterPro" id="IPR019874">
    <property type="entry name" value="RF_methyltr_PrmC"/>
</dbReference>
<dbReference type="InterPro" id="IPR040758">
    <property type="entry name" value="PrmC_N"/>
</dbReference>
<feature type="domain" description="Methyltransferase small" evidence="6">
    <location>
        <begin position="102"/>
        <end position="194"/>
    </location>
</feature>
<dbReference type="CDD" id="cd02440">
    <property type="entry name" value="AdoMet_MTases"/>
    <property type="match status" value="1"/>
</dbReference>
<dbReference type="OrthoDB" id="9800643at2"/>
<dbReference type="EC" id="2.1.1.297" evidence="5"/>
<proteinExistence type="inferred from homology"/>
<organism evidence="8 9">
    <name type="scientific">Catonella morbi ATCC 51271</name>
    <dbReference type="NCBI Taxonomy" id="592026"/>
    <lineage>
        <taxon>Bacteria</taxon>
        <taxon>Bacillati</taxon>
        <taxon>Bacillota</taxon>
        <taxon>Clostridia</taxon>
        <taxon>Lachnospirales</taxon>
        <taxon>Lachnospiraceae</taxon>
        <taxon>Catonella</taxon>
    </lineage>
</organism>
<dbReference type="InterPro" id="IPR050320">
    <property type="entry name" value="N5-glutamine_MTase"/>
</dbReference>
<feature type="domain" description="Release factor glutamine methyltransferase N-terminal" evidence="7">
    <location>
        <begin position="11"/>
        <end position="80"/>
    </location>
</feature>
<evidence type="ECO:0000256" key="1">
    <source>
        <dbReference type="ARBA" id="ARBA00022603"/>
    </source>
</evidence>
<sequence>MDKEKFSYKGLLDFGKEKLRQSGVKEAELDARYILEKVSGLNRAEYFLHSDDKIDNDKTEEFLRLIERRSERIPLSYVIGTRDFMGLTFKVNENVLIPEQETELLAEEVIKHCKGKTVLDMCTGSGCIAISVSLLGEPSEVTASDISDKALEVAKENAEFLNASTVKFIKGDLFENITGSFDIIVSNPPYIETRVIEELEPEVRDYIPRLALDGDEDGLKFYKNITKKAIKYLNKNARIFYEIGYNQSEAVTDILLENGFEEIKIIKDYSGLDRIVTAKFEAR</sequence>
<dbReference type="STRING" id="592026.GCWU0000282_001559"/>
<gene>
    <name evidence="5" type="primary">prmC</name>
    <name evidence="8" type="ORF">GCWU0000282_001559</name>
</gene>
<keyword evidence="2 5" id="KW-0808">Transferase</keyword>
<dbReference type="GO" id="GO:0032259">
    <property type="term" value="P:methylation"/>
    <property type="evidence" value="ECO:0007669"/>
    <property type="project" value="UniProtKB-KW"/>
</dbReference>
<comment type="caution">
    <text evidence="8">The sequence shown here is derived from an EMBL/GenBank/DDBJ whole genome shotgun (WGS) entry which is preliminary data.</text>
</comment>
<dbReference type="Proteomes" id="UP000018227">
    <property type="component" value="Unassembled WGS sequence"/>
</dbReference>
<dbReference type="InterPro" id="IPR004556">
    <property type="entry name" value="HemK-like"/>
</dbReference>
<keyword evidence="9" id="KW-1185">Reference proteome</keyword>
<dbReference type="GO" id="GO:0003676">
    <property type="term" value="F:nucleic acid binding"/>
    <property type="evidence" value="ECO:0007669"/>
    <property type="project" value="InterPro"/>
</dbReference>
<dbReference type="PANTHER" id="PTHR18895">
    <property type="entry name" value="HEMK METHYLTRANSFERASE"/>
    <property type="match status" value="1"/>
</dbReference>
<feature type="binding site" evidence="5">
    <location>
        <position position="187"/>
    </location>
    <ligand>
        <name>S-adenosyl-L-methionine</name>
        <dbReference type="ChEBI" id="CHEBI:59789"/>
    </ligand>
</feature>
<dbReference type="InterPro" id="IPR007848">
    <property type="entry name" value="Small_mtfrase_dom"/>
</dbReference>
<dbReference type="Gene3D" id="3.40.50.150">
    <property type="entry name" value="Vaccinia Virus protein VP39"/>
    <property type="match status" value="1"/>
</dbReference>
<dbReference type="EMBL" id="ACIL03000013">
    <property type="protein sequence ID" value="ESL02689.1"/>
    <property type="molecule type" value="Genomic_DNA"/>
</dbReference>
<dbReference type="InterPro" id="IPR029063">
    <property type="entry name" value="SAM-dependent_MTases_sf"/>
</dbReference>
<keyword evidence="3 5" id="KW-0949">S-adenosyl-L-methionine</keyword>
<evidence type="ECO:0000256" key="3">
    <source>
        <dbReference type="ARBA" id="ARBA00022691"/>
    </source>
</evidence>
<dbReference type="Pfam" id="PF05175">
    <property type="entry name" value="MTS"/>
    <property type="match status" value="1"/>
</dbReference>
<evidence type="ECO:0000259" key="7">
    <source>
        <dbReference type="Pfam" id="PF17827"/>
    </source>
</evidence>
<dbReference type="Pfam" id="PF17827">
    <property type="entry name" value="PrmC_N"/>
    <property type="match status" value="1"/>
</dbReference>
<dbReference type="GO" id="GO:0102559">
    <property type="term" value="F:peptide chain release factor N(5)-glutamine methyltransferase activity"/>
    <property type="evidence" value="ECO:0007669"/>
    <property type="project" value="UniProtKB-EC"/>
</dbReference>
<dbReference type="HAMAP" id="MF_02126">
    <property type="entry name" value="RF_methyltr_PrmC"/>
    <property type="match status" value="1"/>
</dbReference>
<keyword evidence="1 5" id="KW-0489">Methyltransferase</keyword>
<dbReference type="SUPFAM" id="SSF53335">
    <property type="entry name" value="S-adenosyl-L-methionine-dependent methyltransferases"/>
    <property type="match status" value="1"/>
</dbReference>
<dbReference type="Gene3D" id="1.10.8.10">
    <property type="entry name" value="DNA helicase RuvA subunit, C-terminal domain"/>
    <property type="match status" value="1"/>
</dbReference>
<evidence type="ECO:0000256" key="5">
    <source>
        <dbReference type="HAMAP-Rule" id="MF_02126"/>
    </source>
</evidence>
<dbReference type="NCBIfam" id="TIGR03534">
    <property type="entry name" value="RF_mod_PrmC"/>
    <property type="match status" value="1"/>
</dbReference>
<dbReference type="NCBIfam" id="TIGR00536">
    <property type="entry name" value="hemK_fam"/>
    <property type="match status" value="1"/>
</dbReference>
<feature type="binding site" evidence="5">
    <location>
        <begin position="187"/>
        <end position="190"/>
    </location>
    <ligand>
        <name>substrate</name>
    </ligand>
</feature>
<comment type="similarity">
    <text evidence="5">Belongs to the protein N5-glutamine methyltransferase family. PrmC subfamily.</text>
</comment>
<accession>V2XKL0</accession>
<comment type="caution">
    <text evidence="5">Lacks conserved residue(s) required for the propagation of feature annotation.</text>
</comment>
<dbReference type="InterPro" id="IPR002052">
    <property type="entry name" value="DNA_methylase_N6_adenine_CS"/>
</dbReference>
<reference evidence="8 9" key="1">
    <citation type="submission" date="2013-06" db="EMBL/GenBank/DDBJ databases">
        <authorList>
            <person name="Weinstock G."/>
            <person name="Sodergren E."/>
            <person name="Clifton S."/>
            <person name="Fulton L."/>
            <person name="Fulton B."/>
            <person name="Courtney L."/>
            <person name="Fronick C."/>
            <person name="Harrison M."/>
            <person name="Strong C."/>
            <person name="Farmer C."/>
            <person name="Delahaunty K."/>
            <person name="Markovic C."/>
            <person name="Hall O."/>
            <person name="Minx P."/>
            <person name="Tomlinson C."/>
            <person name="Mitreva M."/>
            <person name="Nelson J."/>
            <person name="Hou S."/>
            <person name="Wollam A."/>
            <person name="Pepin K.H."/>
            <person name="Johnson M."/>
            <person name="Bhonagiri V."/>
            <person name="Nash W.E."/>
            <person name="Warren W."/>
            <person name="Chinwalla A."/>
            <person name="Mardis E.R."/>
            <person name="Wilson R.K."/>
        </authorList>
    </citation>
    <scope>NUCLEOTIDE SEQUENCE [LARGE SCALE GENOMIC DNA]</scope>
    <source>
        <strain evidence="8 9">ATCC 51271</strain>
    </source>
</reference>
<comment type="catalytic activity">
    <reaction evidence="4 5">
        <text>L-glutaminyl-[peptide chain release factor] + S-adenosyl-L-methionine = N(5)-methyl-L-glutaminyl-[peptide chain release factor] + S-adenosyl-L-homocysteine + H(+)</text>
        <dbReference type="Rhea" id="RHEA:42896"/>
        <dbReference type="Rhea" id="RHEA-COMP:10271"/>
        <dbReference type="Rhea" id="RHEA-COMP:10272"/>
        <dbReference type="ChEBI" id="CHEBI:15378"/>
        <dbReference type="ChEBI" id="CHEBI:30011"/>
        <dbReference type="ChEBI" id="CHEBI:57856"/>
        <dbReference type="ChEBI" id="CHEBI:59789"/>
        <dbReference type="ChEBI" id="CHEBI:61891"/>
        <dbReference type="EC" id="2.1.1.297"/>
    </reaction>
</comment>
<dbReference type="AlphaFoldDB" id="V2XKL0"/>
<dbReference type="PROSITE" id="PS00092">
    <property type="entry name" value="N6_MTASE"/>
    <property type="match status" value="1"/>
</dbReference>
<dbReference type="eggNOG" id="COG2890">
    <property type="taxonomic scope" value="Bacteria"/>
</dbReference>
<evidence type="ECO:0000256" key="2">
    <source>
        <dbReference type="ARBA" id="ARBA00022679"/>
    </source>
</evidence>
<feature type="binding site" evidence="5">
    <location>
        <position position="145"/>
    </location>
    <ligand>
        <name>S-adenosyl-L-methionine</name>
        <dbReference type="ChEBI" id="CHEBI:59789"/>
    </ligand>
</feature>
<dbReference type="PANTHER" id="PTHR18895:SF74">
    <property type="entry name" value="MTRF1L RELEASE FACTOR GLUTAMINE METHYLTRANSFERASE"/>
    <property type="match status" value="1"/>
</dbReference>
<evidence type="ECO:0000259" key="6">
    <source>
        <dbReference type="Pfam" id="PF05175"/>
    </source>
</evidence>
<evidence type="ECO:0000313" key="9">
    <source>
        <dbReference type="Proteomes" id="UP000018227"/>
    </source>
</evidence>
<evidence type="ECO:0000313" key="8">
    <source>
        <dbReference type="EMBL" id="ESL02689.1"/>
    </source>
</evidence>
<dbReference type="RefSeq" id="WP_023354431.1">
    <property type="nucleotide sequence ID" value="NZ_KI535368.1"/>
</dbReference>
<evidence type="ECO:0000256" key="4">
    <source>
        <dbReference type="ARBA" id="ARBA00048391"/>
    </source>
</evidence>